<organism evidence="2 3">
    <name type="scientific">Paraphaeosphaeria sporulosa</name>
    <dbReference type="NCBI Taxonomy" id="1460663"/>
    <lineage>
        <taxon>Eukaryota</taxon>
        <taxon>Fungi</taxon>
        <taxon>Dikarya</taxon>
        <taxon>Ascomycota</taxon>
        <taxon>Pezizomycotina</taxon>
        <taxon>Dothideomycetes</taxon>
        <taxon>Pleosporomycetidae</taxon>
        <taxon>Pleosporales</taxon>
        <taxon>Massarineae</taxon>
        <taxon>Didymosphaeriaceae</taxon>
        <taxon>Paraphaeosphaeria</taxon>
    </lineage>
</organism>
<dbReference type="PANTHER" id="PTHR43157">
    <property type="entry name" value="PHOSPHATIDYLINOSITOL-GLYCAN BIOSYNTHESIS CLASS F PROTEIN-RELATED"/>
    <property type="match status" value="1"/>
</dbReference>
<accession>A0A177CMU6</accession>
<dbReference type="Gene3D" id="3.40.50.720">
    <property type="entry name" value="NAD(P)-binding Rossmann-like Domain"/>
    <property type="match status" value="1"/>
</dbReference>
<dbReference type="EMBL" id="KV441550">
    <property type="protein sequence ID" value="OAG08855.1"/>
    <property type="molecule type" value="Genomic_DNA"/>
</dbReference>
<dbReference type="GO" id="GO:0016491">
    <property type="term" value="F:oxidoreductase activity"/>
    <property type="evidence" value="ECO:0007669"/>
    <property type="project" value="UniProtKB-KW"/>
</dbReference>
<evidence type="ECO:0000313" key="3">
    <source>
        <dbReference type="Proteomes" id="UP000077069"/>
    </source>
</evidence>
<protein>
    <submittedName>
        <fullName evidence="2">NAD(P)-binding protein</fullName>
    </submittedName>
</protein>
<dbReference type="PRINTS" id="PR00081">
    <property type="entry name" value="GDHRDH"/>
</dbReference>
<reference evidence="2 3" key="1">
    <citation type="submission" date="2016-05" db="EMBL/GenBank/DDBJ databases">
        <title>Comparative analysis of secretome profiles of manganese(II)-oxidizing ascomycete fungi.</title>
        <authorList>
            <consortium name="DOE Joint Genome Institute"/>
            <person name="Zeiner C.A."/>
            <person name="Purvine S.O."/>
            <person name="Zink E.M."/>
            <person name="Wu S."/>
            <person name="Pasa-Tolic L."/>
            <person name="Chaput D.L."/>
            <person name="Haridas S."/>
            <person name="Grigoriev I.V."/>
            <person name="Santelli C.M."/>
            <person name="Hansel C.M."/>
        </authorList>
    </citation>
    <scope>NUCLEOTIDE SEQUENCE [LARGE SCALE GENOMIC DNA]</scope>
    <source>
        <strain evidence="2 3">AP3s5-JAC2a</strain>
    </source>
</reference>
<dbReference type="InterPro" id="IPR002347">
    <property type="entry name" value="SDR_fam"/>
</dbReference>
<dbReference type="SUPFAM" id="SSF51735">
    <property type="entry name" value="NAD(P)-binding Rossmann-fold domains"/>
    <property type="match status" value="1"/>
</dbReference>
<proteinExistence type="predicted"/>
<sequence length="328" mass="35805">MPSFFQFVYGQLFTQLPKPTTSFEGKTVIVTGSNVGLGKEAARHITRNNASTVILAVRSLEKGEAAKKDIEASVGKKGVIKVWQLDMSSYQSVLEFAARASKELQRLDIAILNAGVAKGTWEVFEKDESTVTVNVVSTFLLALALLPQMKQTANLYNVRPTLTIVASEVHFWAKFPEENAPDGQIFHELNKKPAVLNADNLGNRYQVSKLLDVFGTRAMADRKSAQAVPVTFNCVNPGLCHSELSRDSGIALTIVKFFLARTTECGSRTLVHAAASGAESHGHYLSDCKVTLPSDYVLSNEGYVAQNRVWDELMAKLEAIKPGVTANL</sequence>
<keyword evidence="1" id="KW-0560">Oxidoreductase</keyword>
<dbReference type="Pfam" id="PF00106">
    <property type="entry name" value="adh_short"/>
    <property type="match status" value="1"/>
</dbReference>
<dbReference type="OrthoDB" id="542013at2759"/>
<name>A0A177CMU6_9PLEO</name>
<evidence type="ECO:0000256" key="1">
    <source>
        <dbReference type="ARBA" id="ARBA00023002"/>
    </source>
</evidence>
<dbReference type="Proteomes" id="UP000077069">
    <property type="component" value="Unassembled WGS sequence"/>
</dbReference>
<dbReference type="STRING" id="1460663.A0A177CMU6"/>
<dbReference type="GeneID" id="28761550"/>
<dbReference type="AlphaFoldDB" id="A0A177CMU6"/>
<dbReference type="PANTHER" id="PTHR43157:SF31">
    <property type="entry name" value="PHOSPHATIDYLINOSITOL-GLYCAN BIOSYNTHESIS CLASS F PROTEIN"/>
    <property type="match status" value="1"/>
</dbReference>
<evidence type="ECO:0000313" key="2">
    <source>
        <dbReference type="EMBL" id="OAG08855.1"/>
    </source>
</evidence>
<dbReference type="InParanoid" id="A0A177CMU6"/>
<keyword evidence="3" id="KW-1185">Reference proteome</keyword>
<dbReference type="InterPro" id="IPR036291">
    <property type="entry name" value="NAD(P)-bd_dom_sf"/>
</dbReference>
<gene>
    <name evidence="2" type="ORF">CC84DRAFT_1162691</name>
</gene>
<dbReference type="RefSeq" id="XP_018039220.1">
    <property type="nucleotide sequence ID" value="XM_018178064.1"/>
</dbReference>